<feature type="domain" description="DUF7735" evidence="2">
    <location>
        <begin position="11"/>
        <end position="58"/>
    </location>
</feature>
<comment type="caution">
    <text evidence="3">The sequence shown here is derived from an EMBL/GenBank/DDBJ whole genome shotgun (WGS) entry which is preliminary data.</text>
</comment>
<evidence type="ECO:0000256" key="1">
    <source>
        <dbReference type="SAM" id="MobiDB-lite"/>
    </source>
</evidence>
<evidence type="ECO:0000313" key="4">
    <source>
        <dbReference type="Proteomes" id="UP001197093"/>
    </source>
</evidence>
<sequence length="125" mass="13427">MPASLLPDYTSESIIWFAEWCPKVWYQASNFGVFGGHVYLNHTLINMECFAEANPTDKLLTTGPTATPGQGPTGGDSTATRTGTSTATPIITTTSTISSSDGTRTWRPRRSLLLGPLACLLLSLF</sequence>
<evidence type="ECO:0000313" key="3">
    <source>
        <dbReference type="EMBL" id="KAG7283986.1"/>
    </source>
</evidence>
<gene>
    <name evidence="3" type="ORF">NEMBOFW57_010344</name>
</gene>
<evidence type="ECO:0000259" key="2">
    <source>
        <dbReference type="Pfam" id="PF24870"/>
    </source>
</evidence>
<dbReference type="InterPro" id="IPR056637">
    <property type="entry name" value="DUF7735"/>
</dbReference>
<dbReference type="Proteomes" id="UP001197093">
    <property type="component" value="Unassembled WGS sequence"/>
</dbReference>
<accession>A0AAD4EMW8</accession>
<dbReference type="AlphaFoldDB" id="A0AAD4EMW8"/>
<organism evidence="3 4">
    <name type="scientific">Staphylotrichum longicolle</name>
    <dbReference type="NCBI Taxonomy" id="669026"/>
    <lineage>
        <taxon>Eukaryota</taxon>
        <taxon>Fungi</taxon>
        <taxon>Dikarya</taxon>
        <taxon>Ascomycota</taxon>
        <taxon>Pezizomycotina</taxon>
        <taxon>Sordariomycetes</taxon>
        <taxon>Sordariomycetidae</taxon>
        <taxon>Sordariales</taxon>
        <taxon>Chaetomiaceae</taxon>
        <taxon>Staphylotrichum</taxon>
    </lineage>
</organism>
<name>A0AAD4EMW8_9PEZI</name>
<feature type="compositionally biased region" description="Low complexity" evidence="1">
    <location>
        <begin position="61"/>
        <end position="103"/>
    </location>
</feature>
<dbReference type="Pfam" id="PF24870">
    <property type="entry name" value="DUF7735"/>
    <property type="match status" value="1"/>
</dbReference>
<keyword evidence="4" id="KW-1185">Reference proteome</keyword>
<dbReference type="EMBL" id="JAHCVI010000006">
    <property type="protein sequence ID" value="KAG7283986.1"/>
    <property type="molecule type" value="Genomic_DNA"/>
</dbReference>
<protein>
    <recommendedName>
        <fullName evidence="2">DUF7735 domain-containing protein</fullName>
    </recommendedName>
</protein>
<reference evidence="3" key="1">
    <citation type="submission" date="2023-02" db="EMBL/GenBank/DDBJ databases">
        <authorList>
            <person name="Palmer J.M."/>
        </authorList>
    </citation>
    <scope>NUCLEOTIDE SEQUENCE</scope>
    <source>
        <strain evidence="3">FW57</strain>
    </source>
</reference>
<feature type="region of interest" description="Disordered" evidence="1">
    <location>
        <begin position="60"/>
        <end position="103"/>
    </location>
</feature>
<proteinExistence type="predicted"/>